<comment type="subcellular location">
    <subcellularLocation>
        <location evidence="1">Cytoplasm</location>
    </subcellularLocation>
</comment>
<dbReference type="PANTHER" id="PTHR46184:SF2">
    <property type="entry name" value="UNCONVENTIONAL MYOSIN-IXB"/>
    <property type="match status" value="1"/>
</dbReference>
<feature type="non-terminal residue" evidence="3">
    <location>
        <position position="1"/>
    </location>
</feature>
<dbReference type="GO" id="GO:0005524">
    <property type="term" value="F:ATP binding"/>
    <property type="evidence" value="ECO:0007669"/>
    <property type="project" value="TreeGrafter"/>
</dbReference>
<reference evidence="3" key="1">
    <citation type="submission" date="2020-07" db="EMBL/GenBank/DDBJ databases">
        <title>Clarias magur genome sequencing, assembly and annotation.</title>
        <authorList>
            <person name="Kushwaha B."/>
            <person name="Kumar R."/>
            <person name="Das P."/>
            <person name="Joshi C.G."/>
            <person name="Kumar D."/>
            <person name="Nagpure N.S."/>
            <person name="Pandey M."/>
            <person name="Agarwal S."/>
            <person name="Srivastava S."/>
            <person name="Singh M."/>
            <person name="Sahoo L."/>
            <person name="Jayasankar P."/>
            <person name="Meher P.K."/>
            <person name="Koringa P.G."/>
            <person name="Iquebal M.A."/>
            <person name="Das S.P."/>
            <person name="Bit A."/>
            <person name="Patnaik S."/>
            <person name="Patel N."/>
            <person name="Shah T.M."/>
            <person name="Hinsu A."/>
            <person name="Jena J.K."/>
        </authorList>
    </citation>
    <scope>NUCLEOTIDE SEQUENCE</scope>
    <source>
        <strain evidence="3">CIFAMagur01</strain>
        <tissue evidence="3">Testis</tissue>
    </source>
</reference>
<dbReference type="EMBL" id="QNUK01000593">
    <property type="protein sequence ID" value="KAF5891353.1"/>
    <property type="molecule type" value="Genomic_DNA"/>
</dbReference>
<protein>
    <submittedName>
        <fullName evidence="3">Unconventional myosin-IXb-like isoform X2</fullName>
    </submittedName>
</protein>
<keyword evidence="2" id="KW-0963">Cytoplasm</keyword>
<dbReference type="PANTHER" id="PTHR46184">
    <property type="entry name" value="UNCONVENTIONAL MYOSIN-IXB-LIKE PROTEIN"/>
    <property type="match status" value="1"/>
</dbReference>
<dbReference type="GO" id="GO:0035556">
    <property type="term" value="P:intracellular signal transduction"/>
    <property type="evidence" value="ECO:0007669"/>
    <property type="project" value="InterPro"/>
</dbReference>
<dbReference type="GO" id="GO:0030048">
    <property type="term" value="P:actin filament-based movement"/>
    <property type="evidence" value="ECO:0007669"/>
    <property type="project" value="TreeGrafter"/>
</dbReference>
<dbReference type="GO" id="GO:0000146">
    <property type="term" value="F:microfilament motor activity"/>
    <property type="evidence" value="ECO:0007669"/>
    <property type="project" value="InterPro"/>
</dbReference>
<dbReference type="GO" id="GO:0030027">
    <property type="term" value="C:lamellipodium"/>
    <property type="evidence" value="ECO:0007669"/>
    <property type="project" value="TreeGrafter"/>
</dbReference>
<dbReference type="GO" id="GO:0005096">
    <property type="term" value="F:GTPase activator activity"/>
    <property type="evidence" value="ECO:0007669"/>
    <property type="project" value="InterPro"/>
</dbReference>
<dbReference type="GO" id="GO:0051015">
    <property type="term" value="F:actin filament binding"/>
    <property type="evidence" value="ECO:0007669"/>
    <property type="project" value="TreeGrafter"/>
</dbReference>
<evidence type="ECO:0000313" key="3">
    <source>
        <dbReference type="EMBL" id="KAF5891353.1"/>
    </source>
</evidence>
<evidence type="ECO:0000313" key="4">
    <source>
        <dbReference type="Proteomes" id="UP000727407"/>
    </source>
</evidence>
<accession>A0A8J4TNA5</accession>
<comment type="caution">
    <text evidence="3">The sequence shown here is derived from an EMBL/GenBank/DDBJ whole genome shotgun (WGS) entry which is preliminary data.</text>
</comment>
<evidence type="ECO:0000256" key="1">
    <source>
        <dbReference type="ARBA" id="ARBA00004496"/>
    </source>
</evidence>
<dbReference type="AlphaFoldDB" id="A0A8J4TNA5"/>
<dbReference type="GO" id="GO:0001726">
    <property type="term" value="C:ruffle"/>
    <property type="evidence" value="ECO:0007669"/>
    <property type="project" value="TreeGrafter"/>
</dbReference>
<dbReference type="GO" id="GO:0005884">
    <property type="term" value="C:actin filament"/>
    <property type="evidence" value="ECO:0007669"/>
    <property type="project" value="TreeGrafter"/>
</dbReference>
<dbReference type="Proteomes" id="UP000727407">
    <property type="component" value="Unassembled WGS sequence"/>
</dbReference>
<sequence>MNDLQSRAKSLSETEVIFFTATTQFRDTIKSMYSLSNPQISYQGLLQGYKTKVSSLAAQKKKGEVPLVVNLFQTVLDGFIRAEIKRVSSECDLSK</sequence>
<proteinExistence type="predicted"/>
<dbReference type="GO" id="GO:0016887">
    <property type="term" value="F:ATP hydrolysis activity"/>
    <property type="evidence" value="ECO:0007669"/>
    <property type="project" value="TreeGrafter"/>
</dbReference>
<name>A0A8J4TNA5_CLAMG</name>
<organism evidence="3 4">
    <name type="scientific">Clarias magur</name>
    <name type="common">Asian catfish</name>
    <name type="synonym">Macropteronotus magur</name>
    <dbReference type="NCBI Taxonomy" id="1594786"/>
    <lineage>
        <taxon>Eukaryota</taxon>
        <taxon>Metazoa</taxon>
        <taxon>Chordata</taxon>
        <taxon>Craniata</taxon>
        <taxon>Vertebrata</taxon>
        <taxon>Euteleostomi</taxon>
        <taxon>Actinopterygii</taxon>
        <taxon>Neopterygii</taxon>
        <taxon>Teleostei</taxon>
        <taxon>Ostariophysi</taxon>
        <taxon>Siluriformes</taxon>
        <taxon>Clariidae</taxon>
        <taxon>Clarias</taxon>
    </lineage>
</organism>
<keyword evidence="4" id="KW-1185">Reference proteome</keyword>
<dbReference type="GO" id="GO:0072673">
    <property type="term" value="P:lamellipodium morphogenesis"/>
    <property type="evidence" value="ECO:0007669"/>
    <property type="project" value="TreeGrafter"/>
</dbReference>
<dbReference type="InterPro" id="IPR046987">
    <property type="entry name" value="Myo9"/>
</dbReference>
<gene>
    <name evidence="3" type="ORF">DAT39_018944</name>
</gene>
<evidence type="ECO:0000256" key="2">
    <source>
        <dbReference type="ARBA" id="ARBA00022490"/>
    </source>
</evidence>
<dbReference type="GO" id="GO:0005737">
    <property type="term" value="C:cytoplasm"/>
    <property type="evidence" value="ECO:0007669"/>
    <property type="project" value="UniProtKB-SubCell"/>
</dbReference>